<dbReference type="EMBL" id="UINC01026097">
    <property type="protein sequence ID" value="SVB02924.1"/>
    <property type="molecule type" value="Genomic_DNA"/>
</dbReference>
<dbReference type="AlphaFoldDB" id="A0A382ANI1"/>
<name>A0A382ANI1_9ZZZZ</name>
<gene>
    <name evidence="1" type="ORF">METZ01_LOCUS155778</name>
</gene>
<evidence type="ECO:0000313" key="1">
    <source>
        <dbReference type="EMBL" id="SVB02924.1"/>
    </source>
</evidence>
<sequence length="66" mass="7141">MSWPQQAGDLILPHPLGHSDTPTVLPSGLVKTLCSNIVPQPHVKLVTSMPQSEQLYFSIPLLSPVV</sequence>
<proteinExistence type="predicted"/>
<reference evidence="1" key="1">
    <citation type="submission" date="2018-05" db="EMBL/GenBank/DDBJ databases">
        <authorList>
            <person name="Lanie J.A."/>
            <person name="Ng W.-L."/>
            <person name="Kazmierczak K.M."/>
            <person name="Andrzejewski T.M."/>
            <person name="Davidsen T.M."/>
            <person name="Wayne K.J."/>
            <person name="Tettelin H."/>
            <person name="Glass J.I."/>
            <person name="Rusch D."/>
            <person name="Podicherti R."/>
            <person name="Tsui H.-C.T."/>
            <person name="Winkler M.E."/>
        </authorList>
    </citation>
    <scope>NUCLEOTIDE SEQUENCE</scope>
</reference>
<protein>
    <submittedName>
        <fullName evidence="1">Uncharacterized protein</fullName>
    </submittedName>
</protein>
<organism evidence="1">
    <name type="scientific">marine metagenome</name>
    <dbReference type="NCBI Taxonomy" id="408172"/>
    <lineage>
        <taxon>unclassified sequences</taxon>
        <taxon>metagenomes</taxon>
        <taxon>ecological metagenomes</taxon>
    </lineage>
</organism>
<accession>A0A382ANI1</accession>